<evidence type="ECO:0000313" key="3">
    <source>
        <dbReference type="RefSeq" id="XP_022147564.1"/>
    </source>
</evidence>
<dbReference type="Proteomes" id="UP000504603">
    <property type="component" value="Unplaced"/>
</dbReference>
<dbReference type="SUPFAM" id="SSF53300">
    <property type="entry name" value="vWA-like"/>
    <property type="match status" value="1"/>
</dbReference>
<keyword evidence="2" id="KW-1185">Reference proteome</keyword>
<evidence type="ECO:0000313" key="2">
    <source>
        <dbReference type="Proteomes" id="UP000504603"/>
    </source>
</evidence>
<feature type="domain" description="VWFA" evidence="1">
    <location>
        <begin position="326"/>
        <end position="505"/>
    </location>
</feature>
<dbReference type="SMART" id="SM00327">
    <property type="entry name" value="VWA"/>
    <property type="match status" value="1"/>
</dbReference>
<dbReference type="InterPro" id="IPR036465">
    <property type="entry name" value="vWFA_dom_sf"/>
</dbReference>
<dbReference type="KEGG" id="mcha:111016459"/>
<dbReference type="CDD" id="cd01461">
    <property type="entry name" value="vWA_interalpha_trypsin_inhibitor"/>
    <property type="match status" value="1"/>
</dbReference>
<reference evidence="3" key="1">
    <citation type="submission" date="2025-08" db="UniProtKB">
        <authorList>
            <consortium name="RefSeq"/>
        </authorList>
    </citation>
    <scope>IDENTIFICATION</scope>
    <source>
        <strain evidence="3">OHB3-1</strain>
    </source>
</reference>
<dbReference type="OrthoDB" id="1729737at2759"/>
<gene>
    <name evidence="3" type="primary">LOC111016459</name>
</gene>
<name>A0A6J1D1D5_MOMCH</name>
<dbReference type="GeneID" id="111016459"/>
<dbReference type="InterPro" id="IPR002035">
    <property type="entry name" value="VWF_A"/>
</dbReference>
<organism evidence="2 3">
    <name type="scientific">Momordica charantia</name>
    <name type="common">Bitter gourd</name>
    <name type="synonym">Balsam pear</name>
    <dbReference type="NCBI Taxonomy" id="3673"/>
    <lineage>
        <taxon>Eukaryota</taxon>
        <taxon>Viridiplantae</taxon>
        <taxon>Streptophyta</taxon>
        <taxon>Embryophyta</taxon>
        <taxon>Tracheophyta</taxon>
        <taxon>Spermatophyta</taxon>
        <taxon>Magnoliopsida</taxon>
        <taxon>eudicotyledons</taxon>
        <taxon>Gunneridae</taxon>
        <taxon>Pentapetalae</taxon>
        <taxon>rosids</taxon>
        <taxon>fabids</taxon>
        <taxon>Cucurbitales</taxon>
        <taxon>Cucurbitaceae</taxon>
        <taxon>Momordiceae</taxon>
        <taxon>Momordica</taxon>
    </lineage>
</organism>
<dbReference type="AlphaFoldDB" id="A0A6J1D1D5"/>
<dbReference type="RefSeq" id="XP_022147564.1">
    <property type="nucleotide sequence ID" value="XM_022291872.1"/>
</dbReference>
<dbReference type="PANTHER" id="PTHR46503:SF1">
    <property type="entry name" value="INTER-ALPHA-TRYPSIN INHIBITOR HEAVY CHAIN-LIKE PROTEIN"/>
    <property type="match status" value="1"/>
</dbReference>
<dbReference type="Gene3D" id="3.40.50.410">
    <property type="entry name" value="von Willebrand factor, type A domain"/>
    <property type="match status" value="1"/>
</dbReference>
<dbReference type="PROSITE" id="PS50234">
    <property type="entry name" value="VWFA"/>
    <property type="match status" value="1"/>
</dbReference>
<proteinExistence type="predicted"/>
<accession>A0A6J1D1D5</accession>
<dbReference type="Pfam" id="PF13768">
    <property type="entry name" value="VWA_3"/>
    <property type="match status" value="1"/>
</dbReference>
<dbReference type="PANTHER" id="PTHR46503">
    <property type="entry name" value="INTER-ALPHA-TRYPSIN INHIBITOR HEAVY CHAIN-LIKE PROTEIN"/>
    <property type="match status" value="1"/>
</dbReference>
<evidence type="ECO:0000259" key="1">
    <source>
        <dbReference type="PROSITE" id="PS50234"/>
    </source>
</evidence>
<protein>
    <submittedName>
        <fullName evidence="3">Uncharacterized protein LOC111016459</fullName>
    </submittedName>
</protein>
<sequence>MAEDFARAVDDGLRLSKRLYFGKDRAVAPPKSLPTMDRLDHSFLPTAPMVYAVIGDPGIVDNPDIPSYQPHVHGRCDPPALIPLQMNGIELEADCYLDTAIIRITGSWRVHCVMGSRSCDCRIAIPMGEQGSVLGCEIDAPRKSFRTSLIALEDKNKNAAEKAERVDGGFLTSNIYTLTIPQIDGGTTLSITISWSQKLLYGEGNLTLNVPFTFPEYVIPAGKKMSKKEKIALNVNVGSAIEVLCKTTSHPLKESMRKPGKLGFVYEAEVLSWSKTDLSFSYSVSSSQISGGVLLQSPPADDVDQREMFCMYLYPGNVQGKVFRKKIVFVVDISGSMQGKALDDVKNVLSTALSKLRGEDEFNIIAFNDEAHKFSESMEMAAKDAVESALQWINTKFLAGGGTNILLPLTKATEMLSDEGKAGAVPIIFLVTDGAVENERHICDVMRKNQTEKQSVCPRIYTFGIGTFCNHYFLRMLAMIGRGQYDAAYELDSIEPRMQKLYERATSAILVNISIDSFDDHDLDEVKVYPSFIPDLSSESLLTVSGRYRGNFPEIAKAKGLLGNLDNIVLDLKVHQAKDIPLDKIFTKDQIEQLTAEAWSSENKQLVETVEKMSVKTGVMSEYTRMVIFQSGDRGNESMKVQQSKKNSYEKMVAPKDDKMILLPFCGVGFGNLEATAENTPHGTGERKAEAAEIFVKAASNCCSNLCGYCCCPCCIEACSSINNQCAILLTQLCTAFACFGCFDCCLEMCCDTTSGT</sequence>